<evidence type="ECO:0000256" key="13">
    <source>
        <dbReference type="HAMAP-Rule" id="MF_00409"/>
    </source>
</evidence>
<name>A0A4S2HCR3_9PROT</name>
<dbReference type="EMBL" id="SRXV01000001">
    <property type="protein sequence ID" value="TGY93794.1"/>
    <property type="molecule type" value="Genomic_DNA"/>
</dbReference>
<dbReference type="GO" id="GO:0005524">
    <property type="term" value="F:ATP binding"/>
    <property type="evidence" value="ECO:0007669"/>
    <property type="project" value="UniProtKB-UniRule"/>
</dbReference>
<evidence type="ECO:0000256" key="1">
    <source>
        <dbReference type="ARBA" id="ARBA00002274"/>
    </source>
</evidence>
<feature type="binding site" evidence="13">
    <location>
        <begin position="57"/>
        <end position="64"/>
    </location>
    <ligand>
        <name>ATP</name>
        <dbReference type="ChEBI" id="CHEBI:30616"/>
    </ligand>
</feature>
<evidence type="ECO:0000256" key="3">
    <source>
        <dbReference type="ARBA" id="ARBA00012071"/>
    </source>
</evidence>
<keyword evidence="5 13" id="KW-0444">Lipid biosynthesis</keyword>
<evidence type="ECO:0000256" key="6">
    <source>
        <dbReference type="ARBA" id="ARBA00022556"/>
    </source>
</evidence>
<evidence type="ECO:0000256" key="12">
    <source>
        <dbReference type="ARBA" id="ARBA00029757"/>
    </source>
</evidence>
<comment type="similarity">
    <text evidence="13">Belongs to the LpxK family.</text>
</comment>
<dbReference type="SUPFAM" id="SSF52540">
    <property type="entry name" value="P-loop containing nucleoside triphosphate hydrolases"/>
    <property type="match status" value="1"/>
</dbReference>
<keyword evidence="11 13" id="KW-0443">Lipid metabolism</keyword>
<dbReference type="HAMAP" id="MF_00409">
    <property type="entry name" value="LpxK"/>
    <property type="match status" value="1"/>
</dbReference>
<comment type="pathway">
    <text evidence="2 13">Glycolipid biosynthesis; lipid IV(A) biosynthesis; lipid IV(A) from (3R)-3-hydroxytetradecanoyl-[acyl-carrier-protein] and UDP-N-acetyl-alpha-D-glucosamine: step 6/6.</text>
</comment>
<dbReference type="InterPro" id="IPR027417">
    <property type="entry name" value="P-loop_NTPase"/>
</dbReference>
<dbReference type="InterPro" id="IPR003758">
    <property type="entry name" value="LpxK"/>
</dbReference>
<protein>
    <recommendedName>
        <fullName evidence="4 13">Tetraacyldisaccharide 4'-kinase</fullName>
        <ecNumber evidence="3 13">2.7.1.130</ecNumber>
    </recommendedName>
    <alternativeName>
        <fullName evidence="12 13">Lipid A 4'-kinase</fullName>
    </alternativeName>
</protein>
<accession>A0A4S2HCR3</accession>
<dbReference type="GO" id="GO:0009244">
    <property type="term" value="P:lipopolysaccharide core region biosynthetic process"/>
    <property type="evidence" value="ECO:0007669"/>
    <property type="project" value="TreeGrafter"/>
</dbReference>
<evidence type="ECO:0000256" key="7">
    <source>
        <dbReference type="ARBA" id="ARBA00022679"/>
    </source>
</evidence>
<evidence type="ECO:0000256" key="9">
    <source>
        <dbReference type="ARBA" id="ARBA00022777"/>
    </source>
</evidence>
<evidence type="ECO:0000256" key="11">
    <source>
        <dbReference type="ARBA" id="ARBA00023098"/>
    </source>
</evidence>
<reference evidence="14 15" key="1">
    <citation type="journal article" date="2013" name="Int. J. Syst. Evol. Microbiol.">
        <title>Marinicauda pacifica gen. nov., sp. nov., a prosthecate alphaproteobacterium of the family Hyphomonadaceae isolated from deep seawater.</title>
        <authorList>
            <person name="Zhang X.Y."/>
            <person name="Li G.W."/>
            <person name="Wang C.S."/>
            <person name="Zhang Y.J."/>
            <person name="Xu X.W."/>
            <person name="Li H."/>
            <person name="Liu A."/>
            <person name="Liu C."/>
            <person name="Xie B.B."/>
            <person name="Qin Q.L."/>
            <person name="Xu Z."/>
            <person name="Chen X.L."/>
            <person name="Zhou B.C."/>
            <person name="Zhang Y.Z."/>
        </authorList>
    </citation>
    <scope>NUCLEOTIDE SEQUENCE [LARGE SCALE GENOMIC DNA]</scope>
    <source>
        <strain evidence="14 15">P-1 km-3</strain>
    </source>
</reference>
<keyword evidence="9 13" id="KW-0418">Kinase</keyword>
<keyword evidence="6 13" id="KW-0441">Lipid A biosynthesis</keyword>
<sequence>MRPPAFWQDDAPRGSAALTRALLTPLGALYAALGAWRIARATPQRAGIPVICVGNLTLGGTGKTPVVRALVEQLRQDGLRAASLSRGWKGRLDGPVRVAPDHHTAGDVGDEPLLLARTGEAWIARDRAAGALAMQAEGVDVIVMDDGHQNPSLHKDLSLVVVDGEAGWGAGRVFPAGPLREPVARGLARADAVIVMMPDSETQPDYRRLQLVDSPLPVVRAWLEPGEAPPEGRLLAFAGIGRPQKFYDALARAGGELAETASFPDHHAFSNAELERLADLAAAHRARLVTTEKDWVRLSPDWRKQVAAWPVEVRFSAPAHVSDLLRQSVDGAAKPG</sequence>
<keyword evidence="15" id="KW-1185">Reference proteome</keyword>
<evidence type="ECO:0000256" key="8">
    <source>
        <dbReference type="ARBA" id="ARBA00022741"/>
    </source>
</evidence>
<keyword evidence="7 13" id="KW-0808">Transferase</keyword>
<comment type="catalytic activity">
    <reaction evidence="13">
        <text>a lipid A disaccharide + ATP = a lipid IVA + ADP + H(+)</text>
        <dbReference type="Rhea" id="RHEA:67840"/>
        <dbReference type="ChEBI" id="CHEBI:15378"/>
        <dbReference type="ChEBI" id="CHEBI:30616"/>
        <dbReference type="ChEBI" id="CHEBI:176343"/>
        <dbReference type="ChEBI" id="CHEBI:176425"/>
        <dbReference type="ChEBI" id="CHEBI:456216"/>
        <dbReference type="EC" id="2.7.1.130"/>
    </reaction>
</comment>
<dbReference type="NCBIfam" id="TIGR00682">
    <property type="entry name" value="lpxK"/>
    <property type="match status" value="1"/>
</dbReference>
<dbReference type="AlphaFoldDB" id="A0A4S2HCR3"/>
<dbReference type="GO" id="GO:0005886">
    <property type="term" value="C:plasma membrane"/>
    <property type="evidence" value="ECO:0007669"/>
    <property type="project" value="TreeGrafter"/>
</dbReference>
<dbReference type="PANTHER" id="PTHR42724">
    <property type="entry name" value="TETRAACYLDISACCHARIDE 4'-KINASE"/>
    <property type="match status" value="1"/>
</dbReference>
<comment type="caution">
    <text evidence="14">The sequence shown here is derived from an EMBL/GenBank/DDBJ whole genome shotgun (WGS) entry which is preliminary data.</text>
</comment>
<evidence type="ECO:0000256" key="4">
    <source>
        <dbReference type="ARBA" id="ARBA00016436"/>
    </source>
</evidence>
<evidence type="ECO:0000256" key="10">
    <source>
        <dbReference type="ARBA" id="ARBA00022840"/>
    </source>
</evidence>
<evidence type="ECO:0000256" key="2">
    <source>
        <dbReference type="ARBA" id="ARBA00004870"/>
    </source>
</evidence>
<gene>
    <name evidence="13" type="primary">lpxK</name>
    <name evidence="14" type="ORF">E5162_00425</name>
</gene>
<proteinExistence type="inferred from homology"/>
<dbReference type="OrthoDB" id="9766423at2"/>
<organism evidence="14 15">
    <name type="scientific">Marinicauda pacifica</name>
    <dbReference type="NCBI Taxonomy" id="1133559"/>
    <lineage>
        <taxon>Bacteria</taxon>
        <taxon>Pseudomonadati</taxon>
        <taxon>Pseudomonadota</taxon>
        <taxon>Alphaproteobacteria</taxon>
        <taxon>Maricaulales</taxon>
        <taxon>Maricaulaceae</taxon>
        <taxon>Marinicauda</taxon>
    </lineage>
</organism>
<dbReference type="UniPathway" id="UPA00359">
    <property type="reaction ID" value="UER00482"/>
</dbReference>
<dbReference type="GO" id="GO:0009245">
    <property type="term" value="P:lipid A biosynthetic process"/>
    <property type="evidence" value="ECO:0007669"/>
    <property type="project" value="UniProtKB-UniRule"/>
</dbReference>
<evidence type="ECO:0000313" key="14">
    <source>
        <dbReference type="EMBL" id="TGY93794.1"/>
    </source>
</evidence>
<dbReference type="GO" id="GO:0009029">
    <property type="term" value="F:lipid-A 4'-kinase activity"/>
    <property type="evidence" value="ECO:0007669"/>
    <property type="project" value="UniProtKB-UniRule"/>
</dbReference>
<dbReference type="EC" id="2.7.1.130" evidence="3 13"/>
<evidence type="ECO:0000256" key="5">
    <source>
        <dbReference type="ARBA" id="ARBA00022516"/>
    </source>
</evidence>
<keyword evidence="8 13" id="KW-0547">Nucleotide-binding</keyword>
<dbReference type="Proteomes" id="UP000305451">
    <property type="component" value="Unassembled WGS sequence"/>
</dbReference>
<keyword evidence="10 13" id="KW-0067">ATP-binding</keyword>
<evidence type="ECO:0000313" key="15">
    <source>
        <dbReference type="Proteomes" id="UP000305451"/>
    </source>
</evidence>
<comment type="function">
    <text evidence="1 13">Transfers the gamma-phosphate of ATP to the 4'-position of a tetraacyldisaccharide 1-phosphate intermediate (termed DS-1-P) to form tetraacyldisaccharide 1,4'-bis-phosphate (lipid IVA).</text>
</comment>
<dbReference type="RefSeq" id="WP_135942988.1">
    <property type="nucleotide sequence ID" value="NZ_BMEI01000001.1"/>
</dbReference>
<dbReference type="PANTHER" id="PTHR42724:SF1">
    <property type="entry name" value="TETRAACYLDISACCHARIDE 4'-KINASE, MITOCHONDRIAL-RELATED"/>
    <property type="match status" value="1"/>
</dbReference>
<dbReference type="Pfam" id="PF02606">
    <property type="entry name" value="LpxK"/>
    <property type="match status" value="1"/>
</dbReference>